<protein>
    <recommendedName>
        <fullName evidence="3">beta-N-acetylhexosaminidase</fullName>
        <ecNumber evidence="3">3.2.1.52</ecNumber>
    </recommendedName>
</protein>
<dbReference type="PIRSF" id="PIRSF001093">
    <property type="entry name" value="B-hxosamndse_ab_euk"/>
    <property type="match status" value="1"/>
</dbReference>
<dbReference type="Gene3D" id="3.30.379.10">
    <property type="entry name" value="Chitobiase/beta-hexosaminidase domain 2-like"/>
    <property type="match status" value="1"/>
</dbReference>
<comment type="caution">
    <text evidence="9">The sequence shown here is derived from an EMBL/GenBank/DDBJ whole genome shotgun (WGS) entry which is preliminary data.</text>
</comment>
<dbReference type="GO" id="GO:0030203">
    <property type="term" value="P:glycosaminoglycan metabolic process"/>
    <property type="evidence" value="ECO:0007669"/>
    <property type="project" value="TreeGrafter"/>
</dbReference>
<feature type="domain" description="Glycoside hydrolase family 20 catalytic" evidence="7">
    <location>
        <begin position="144"/>
        <end position="511"/>
    </location>
</feature>
<feature type="domain" description="Beta-hexosaminidase bacterial type N-terminal" evidence="8">
    <location>
        <begin position="17"/>
        <end position="141"/>
    </location>
</feature>
<evidence type="ECO:0000256" key="1">
    <source>
        <dbReference type="ARBA" id="ARBA00001231"/>
    </source>
</evidence>
<reference evidence="9 10" key="1">
    <citation type="submission" date="2019-03" db="EMBL/GenBank/DDBJ databases">
        <title>Muricauda SCR12 sp.nov, a marine bacterium isolated from Pacific Ocean:the Okinawa trough.</title>
        <authorList>
            <person name="Liu L."/>
        </authorList>
    </citation>
    <scope>NUCLEOTIDE SEQUENCE [LARGE SCALE GENOMIC DNA]</scope>
    <source>
        <strain evidence="9 10">SCR12</strain>
    </source>
</reference>
<dbReference type="Gene3D" id="3.20.20.80">
    <property type="entry name" value="Glycosidases"/>
    <property type="match status" value="1"/>
</dbReference>
<comment type="similarity">
    <text evidence="2">Belongs to the glycosyl hydrolase 20 family.</text>
</comment>
<dbReference type="PANTHER" id="PTHR22600">
    <property type="entry name" value="BETA-HEXOSAMINIDASE"/>
    <property type="match status" value="1"/>
</dbReference>
<dbReference type="GO" id="GO:0005975">
    <property type="term" value="P:carbohydrate metabolic process"/>
    <property type="evidence" value="ECO:0007669"/>
    <property type="project" value="InterPro"/>
</dbReference>
<dbReference type="AlphaFoldDB" id="A0A4S8RWT3"/>
<dbReference type="InterPro" id="IPR025705">
    <property type="entry name" value="Beta_hexosaminidase_sua/sub"/>
</dbReference>
<evidence type="ECO:0000259" key="8">
    <source>
        <dbReference type="Pfam" id="PF02838"/>
    </source>
</evidence>
<dbReference type="Pfam" id="PF00728">
    <property type="entry name" value="Glyco_hydro_20"/>
    <property type="match status" value="1"/>
</dbReference>
<evidence type="ECO:0000313" key="10">
    <source>
        <dbReference type="Proteomes" id="UP000310406"/>
    </source>
</evidence>
<evidence type="ECO:0000259" key="7">
    <source>
        <dbReference type="Pfam" id="PF00728"/>
    </source>
</evidence>
<dbReference type="InterPro" id="IPR017853">
    <property type="entry name" value="GH"/>
</dbReference>
<dbReference type="EC" id="3.2.1.52" evidence="3"/>
<proteinExistence type="inferred from homology"/>
<sequence length="552" mass="62524">MACTGKYDNVQNTAEDYQVIPKPAELTMQVGKFVIDGSTSISATEGLKEEATFLAESIQQLTQVSPSVTDQKASIVLTLNDQIENEEGYTLEVTPDQINISGKNAKGVFYGIQSLVQLISLPEEGSSITDITVPAVSIKDQPRFIYRGMHLDVARHFFDVDFVKKYIDMIAMHKMNTFHWHLTEDQGWRIEIKKYPELTKVGAYRNGTITGHYPGETNDNERYGGFYTQDDIKEVLAYAQKRHVEVIPEIELPGHSQAAIASYPYLSCFPEEPTEVPNGLMSEASKEQQKNGQPKVVQESWGVYNDVYCAGKEETFAFLEGVLDEVTALFPSKYIHIGGDECPKKNWERCPNCQKRIKEEGLEDEHALQSYFVTRMEKYLNSKGKQIIGWDEILEGGLAPNATVMSWRGVKGGIEAAKQDHNVIMTPNSHCYFDHYQSKDTDNEPLSIGGFLPVEKVYSYEPVPEELSADQQHYILGAQGNIWSEYIPTDEHMEYMALPRATALSEVVWSQKEDKDFEDFKSRLNHMRKLYETKGYNYAKHVFDTAESAPSE</sequence>
<evidence type="ECO:0000256" key="2">
    <source>
        <dbReference type="ARBA" id="ARBA00006285"/>
    </source>
</evidence>
<accession>A0A4S8RWT3</accession>
<dbReference type="InterPro" id="IPR015883">
    <property type="entry name" value="Glyco_hydro_20_cat"/>
</dbReference>
<dbReference type="Pfam" id="PF02838">
    <property type="entry name" value="Glyco_hydro_20b"/>
    <property type="match status" value="1"/>
</dbReference>
<dbReference type="EMBL" id="SNTZ01000001">
    <property type="protein sequence ID" value="THV61745.1"/>
    <property type="molecule type" value="Genomic_DNA"/>
</dbReference>
<dbReference type="CDD" id="cd06563">
    <property type="entry name" value="GH20_chitobiase-like"/>
    <property type="match status" value="1"/>
</dbReference>
<name>A0A4S8RWT3_9FLAO</name>
<dbReference type="Proteomes" id="UP000310406">
    <property type="component" value="Unassembled WGS sequence"/>
</dbReference>
<evidence type="ECO:0000256" key="3">
    <source>
        <dbReference type="ARBA" id="ARBA00012663"/>
    </source>
</evidence>
<dbReference type="SUPFAM" id="SSF51445">
    <property type="entry name" value="(Trans)glycosidases"/>
    <property type="match status" value="1"/>
</dbReference>
<dbReference type="PRINTS" id="PR00738">
    <property type="entry name" value="GLHYDRLASE20"/>
</dbReference>
<feature type="active site" description="Proton donor" evidence="6">
    <location>
        <position position="341"/>
    </location>
</feature>
<dbReference type="InterPro" id="IPR015882">
    <property type="entry name" value="HEX_bac_N"/>
</dbReference>
<comment type="catalytic activity">
    <reaction evidence="1">
        <text>Hydrolysis of terminal non-reducing N-acetyl-D-hexosamine residues in N-acetyl-beta-D-hexosaminides.</text>
        <dbReference type="EC" id="3.2.1.52"/>
    </reaction>
</comment>
<dbReference type="OrthoDB" id="9763537at2"/>
<dbReference type="InterPro" id="IPR029018">
    <property type="entry name" value="Hex-like_dom2"/>
</dbReference>
<dbReference type="PANTHER" id="PTHR22600:SF57">
    <property type="entry name" value="BETA-N-ACETYLHEXOSAMINIDASE"/>
    <property type="match status" value="1"/>
</dbReference>
<keyword evidence="4" id="KW-0378">Hydrolase</keyword>
<organism evidence="9 10">
    <name type="scientific">Flagellimonas alvinocaridis</name>
    <dbReference type="NCBI Taxonomy" id="2530200"/>
    <lineage>
        <taxon>Bacteria</taxon>
        <taxon>Pseudomonadati</taxon>
        <taxon>Bacteroidota</taxon>
        <taxon>Flavobacteriia</taxon>
        <taxon>Flavobacteriales</taxon>
        <taxon>Flavobacteriaceae</taxon>
        <taxon>Flagellimonas</taxon>
    </lineage>
</organism>
<keyword evidence="5" id="KW-0326">Glycosidase</keyword>
<evidence type="ECO:0000256" key="6">
    <source>
        <dbReference type="PIRSR" id="PIRSR625705-1"/>
    </source>
</evidence>
<evidence type="ECO:0000313" key="9">
    <source>
        <dbReference type="EMBL" id="THV61745.1"/>
    </source>
</evidence>
<keyword evidence="10" id="KW-1185">Reference proteome</keyword>
<dbReference type="GO" id="GO:0004563">
    <property type="term" value="F:beta-N-acetylhexosaminidase activity"/>
    <property type="evidence" value="ECO:0007669"/>
    <property type="project" value="UniProtKB-EC"/>
</dbReference>
<gene>
    <name evidence="9" type="ORF">EZV76_00605</name>
</gene>
<dbReference type="GO" id="GO:0016020">
    <property type="term" value="C:membrane"/>
    <property type="evidence" value="ECO:0007669"/>
    <property type="project" value="TreeGrafter"/>
</dbReference>
<dbReference type="SUPFAM" id="SSF55545">
    <property type="entry name" value="beta-N-acetylhexosaminidase-like domain"/>
    <property type="match status" value="1"/>
</dbReference>
<evidence type="ECO:0000256" key="4">
    <source>
        <dbReference type="ARBA" id="ARBA00022801"/>
    </source>
</evidence>
<evidence type="ECO:0000256" key="5">
    <source>
        <dbReference type="ARBA" id="ARBA00023295"/>
    </source>
</evidence>